<evidence type="ECO:0000256" key="1">
    <source>
        <dbReference type="SAM" id="SignalP"/>
    </source>
</evidence>
<evidence type="ECO:0000313" key="2">
    <source>
        <dbReference type="EMBL" id="XBP91018.1"/>
    </source>
</evidence>
<dbReference type="InterPro" id="IPR013783">
    <property type="entry name" value="Ig-like_fold"/>
</dbReference>
<organism evidence="2">
    <name type="scientific">Micromonospora sp. CCTCC AA 2012012</name>
    <dbReference type="NCBI Taxonomy" id="3111921"/>
    <lineage>
        <taxon>Bacteria</taxon>
        <taxon>Bacillati</taxon>
        <taxon>Actinomycetota</taxon>
        <taxon>Actinomycetes</taxon>
        <taxon>Micromonosporales</taxon>
        <taxon>Micromonosporaceae</taxon>
        <taxon>Micromonospora</taxon>
    </lineage>
</organism>
<dbReference type="EMBL" id="CP159342">
    <property type="protein sequence ID" value="XCH71716.1"/>
    <property type="molecule type" value="Genomic_DNA"/>
</dbReference>
<sequence>MPRHHLPAVVLLVALAGCTTHTPTAAGGSSSAAAGGISTEEAARVAPLAPAALAAVVAPDGVRLSWPTTGEDVAYHEVLRRKLPDGVWRTIGRTGGLSWWDRRPEPGHQRYAVRAVNPARRASPLTESAPVDWS</sequence>
<feature type="signal peptide" evidence="1">
    <location>
        <begin position="1"/>
        <end position="25"/>
    </location>
</feature>
<reference evidence="3" key="2">
    <citation type="submission" date="2024-06" db="EMBL/GenBank/DDBJ databases">
        <title>Micromonospora mangrovi CCTCC AA 2012012 genome sequences.</title>
        <authorList>
            <person name="Gao J."/>
        </authorList>
    </citation>
    <scope>NUCLEOTIDE SEQUENCE</scope>
    <source>
        <strain evidence="3">CCTCC AA 2012012</strain>
    </source>
</reference>
<dbReference type="GO" id="GO:0005975">
    <property type="term" value="P:carbohydrate metabolic process"/>
    <property type="evidence" value="ECO:0007669"/>
    <property type="project" value="UniProtKB-ARBA"/>
</dbReference>
<protein>
    <recommendedName>
        <fullName evidence="4">Fibronectin type III domain-containing protein</fullName>
    </recommendedName>
</protein>
<name>A0AAU7M0M3_9ACTN</name>
<proteinExistence type="predicted"/>
<reference evidence="2" key="1">
    <citation type="submission" date="2024-01" db="EMBL/GenBank/DDBJ databases">
        <title>The genome sequence of Micromonospora mangrovi CCTCC AA 2012012.</title>
        <authorList>
            <person name="Gao J."/>
        </authorList>
    </citation>
    <scope>NUCLEOTIDE SEQUENCE</scope>
    <source>
        <strain evidence="2">CCTCC AA 2012012</strain>
    </source>
</reference>
<dbReference type="RefSeq" id="WP_350930567.1">
    <property type="nucleotide sequence ID" value="NZ_CP157762.1"/>
</dbReference>
<dbReference type="AlphaFoldDB" id="A0AAU7M0M3"/>
<feature type="chain" id="PRO_5043288669" description="Fibronectin type III domain-containing protein" evidence="1">
    <location>
        <begin position="26"/>
        <end position="134"/>
    </location>
</feature>
<dbReference type="PROSITE" id="PS51257">
    <property type="entry name" value="PROKAR_LIPOPROTEIN"/>
    <property type="match status" value="1"/>
</dbReference>
<accession>A0AAU7M0M3</accession>
<dbReference type="EMBL" id="CP157762">
    <property type="protein sequence ID" value="XBP91018.1"/>
    <property type="molecule type" value="Genomic_DNA"/>
</dbReference>
<evidence type="ECO:0008006" key="4">
    <source>
        <dbReference type="Google" id="ProtNLM"/>
    </source>
</evidence>
<gene>
    <name evidence="3" type="ORF">ABUL08_15185</name>
    <name evidence="2" type="ORF">VK199_15120</name>
</gene>
<dbReference type="Gene3D" id="2.60.40.10">
    <property type="entry name" value="Immunoglobulins"/>
    <property type="match status" value="1"/>
</dbReference>
<keyword evidence="1" id="KW-0732">Signal</keyword>
<evidence type="ECO:0000313" key="3">
    <source>
        <dbReference type="EMBL" id="XCH71716.1"/>
    </source>
</evidence>